<feature type="transmembrane region" description="Helical" evidence="1">
    <location>
        <begin position="152"/>
        <end position="171"/>
    </location>
</feature>
<name>A0A6J7CWR8_9ZZZZ</name>
<accession>A0A6J7CWR8</accession>
<feature type="transmembrane region" description="Helical" evidence="1">
    <location>
        <begin position="220"/>
        <end position="240"/>
    </location>
</feature>
<dbReference type="AlphaFoldDB" id="A0A6J7CWR8"/>
<feature type="transmembrane region" description="Helical" evidence="1">
    <location>
        <begin position="191"/>
        <end position="208"/>
    </location>
</feature>
<feature type="transmembrane region" description="Helical" evidence="1">
    <location>
        <begin position="355"/>
        <end position="374"/>
    </location>
</feature>
<reference evidence="2" key="1">
    <citation type="submission" date="2020-05" db="EMBL/GenBank/DDBJ databases">
        <authorList>
            <person name="Chiriac C."/>
            <person name="Salcher M."/>
            <person name="Ghai R."/>
            <person name="Kavagutti S V."/>
        </authorList>
    </citation>
    <scope>NUCLEOTIDE SEQUENCE</scope>
</reference>
<keyword evidence="1" id="KW-0812">Transmembrane</keyword>
<sequence>MIKKVINNFSIRTQHTKLNIFDTLVALGLAYFTLHNNRGRFLGHDFNWDLLNYHLTNVTLKQELALHPSGIQSYFPSILDRLILPIHTLIPSPYAGLLMLVPYVMDYFILRNLFIRKFFEEQIYLPKTLVIVSLSSSTALSQMNNSMGDMFISPFVLFGLGLALLGIKNHNARFIVLSALPLGIAMGLKSTHIYVLFSLFIILFYFVVTKKVTILTLLKWSFVNTFIFLAISLRQNLYLLKETGNPVFPFMNAFFRSPSYPEVNFRDNRFGLRSLSDFLITPIRLASGNPAGTSELKFRDPRLLLMLFSLVLLLTLVLIKSLRSKEKNLGNIYCLGIFIFLAYIPWGYVFGISRYFLSIEMLIPLLACSVILHLGLSSHNRKRSGIFAVLVTAFICTATTTSVNWGYDGNRTSDIAFEKAIYPLKLDNYSAILLADAPLAFISYQIKSPADTIYFSPAFTSYNLEEQLEIISGRTIYTLSYKTDTLYLDSKLNQYDSQTTSSCQIIDLDFKNSLTPSVVYLCETKPL</sequence>
<feature type="transmembrane region" description="Helical" evidence="1">
    <location>
        <begin position="303"/>
        <end position="319"/>
    </location>
</feature>
<proteinExistence type="predicted"/>
<protein>
    <submittedName>
        <fullName evidence="2">Unannotated protein</fullName>
    </submittedName>
</protein>
<dbReference type="EMBL" id="CAFBLH010000012">
    <property type="protein sequence ID" value="CAB4863037.1"/>
    <property type="molecule type" value="Genomic_DNA"/>
</dbReference>
<feature type="transmembrane region" description="Helical" evidence="1">
    <location>
        <begin position="386"/>
        <end position="407"/>
    </location>
</feature>
<feature type="transmembrane region" description="Helical" evidence="1">
    <location>
        <begin position="331"/>
        <end position="349"/>
    </location>
</feature>
<feature type="transmembrane region" description="Helical" evidence="1">
    <location>
        <begin position="82"/>
        <end position="103"/>
    </location>
</feature>
<evidence type="ECO:0000313" key="2">
    <source>
        <dbReference type="EMBL" id="CAB4863037.1"/>
    </source>
</evidence>
<evidence type="ECO:0000256" key="1">
    <source>
        <dbReference type="SAM" id="Phobius"/>
    </source>
</evidence>
<keyword evidence="1" id="KW-1133">Transmembrane helix</keyword>
<keyword evidence="1" id="KW-0472">Membrane</keyword>
<gene>
    <name evidence="2" type="ORF">UFOPK3342_00539</name>
</gene>
<organism evidence="2">
    <name type="scientific">freshwater metagenome</name>
    <dbReference type="NCBI Taxonomy" id="449393"/>
    <lineage>
        <taxon>unclassified sequences</taxon>
        <taxon>metagenomes</taxon>
        <taxon>ecological metagenomes</taxon>
    </lineage>
</organism>